<dbReference type="EMBL" id="BAJS01000007">
    <property type="protein sequence ID" value="GAK36459.1"/>
    <property type="molecule type" value="Genomic_DNA"/>
</dbReference>
<organism evidence="3 4">
    <name type="scientific">Bacteroides graminisolvens DSM 19988 = JCM 15093</name>
    <dbReference type="NCBI Taxonomy" id="1121097"/>
    <lineage>
        <taxon>Bacteria</taxon>
        <taxon>Pseudomonadati</taxon>
        <taxon>Bacteroidota</taxon>
        <taxon>Bacteroidia</taxon>
        <taxon>Bacteroidales</taxon>
        <taxon>Bacteroidaceae</taxon>
        <taxon>Bacteroides</taxon>
    </lineage>
</organism>
<dbReference type="GO" id="GO:0005829">
    <property type="term" value="C:cytosol"/>
    <property type="evidence" value="ECO:0007669"/>
    <property type="project" value="TreeGrafter"/>
</dbReference>
<evidence type="ECO:0000259" key="1">
    <source>
        <dbReference type="Pfam" id="PF04851"/>
    </source>
</evidence>
<dbReference type="GO" id="GO:0015668">
    <property type="term" value="F:type III site-specific deoxyribonuclease activity"/>
    <property type="evidence" value="ECO:0007669"/>
    <property type="project" value="InterPro"/>
</dbReference>
<name>A0A069D894_9BACE</name>
<dbReference type="SUPFAM" id="SSF52540">
    <property type="entry name" value="P-loop containing nucleoside triphosphate hydrolases"/>
    <property type="match status" value="2"/>
</dbReference>
<dbReference type="InterPro" id="IPR050742">
    <property type="entry name" value="Helicase_Restrict-Modif_Enz"/>
</dbReference>
<dbReference type="InterPro" id="IPR006935">
    <property type="entry name" value="Helicase/UvrB_N"/>
</dbReference>
<comment type="caution">
    <text evidence="3">The sequence shown here is derived from an EMBL/GenBank/DDBJ whole genome shotgun (WGS) entry which is preliminary data.</text>
</comment>
<dbReference type="PANTHER" id="PTHR47396:SF1">
    <property type="entry name" value="ATP-DEPENDENT HELICASE IRC3-RELATED"/>
    <property type="match status" value="1"/>
</dbReference>
<feature type="domain" description="Helicase/UvrB N-terminal" evidence="1">
    <location>
        <begin position="12"/>
        <end position="253"/>
    </location>
</feature>
<dbReference type="GO" id="GO:0005524">
    <property type="term" value="F:ATP binding"/>
    <property type="evidence" value="ECO:0007669"/>
    <property type="project" value="InterPro"/>
</dbReference>
<dbReference type="Pfam" id="PF04851">
    <property type="entry name" value="ResIII"/>
    <property type="match status" value="1"/>
</dbReference>
<dbReference type="InterPro" id="IPR027417">
    <property type="entry name" value="P-loop_NTPase"/>
</dbReference>
<feature type="domain" description="Type III restriction enzyme C-terminal endonuclease" evidence="2">
    <location>
        <begin position="859"/>
        <end position="967"/>
    </location>
</feature>
<evidence type="ECO:0000259" key="2">
    <source>
        <dbReference type="Pfam" id="PF19778"/>
    </source>
</evidence>
<gene>
    <name evidence="3" type="ORF">JCM15093_1627</name>
</gene>
<dbReference type="GO" id="GO:0003677">
    <property type="term" value="F:DNA binding"/>
    <property type="evidence" value="ECO:0007669"/>
    <property type="project" value="InterPro"/>
</dbReference>
<accession>A0A069D894</accession>
<dbReference type="AlphaFoldDB" id="A0A069D894"/>
<dbReference type="eggNOG" id="COG3587">
    <property type="taxonomic scope" value="Bacteria"/>
</dbReference>
<dbReference type="CDD" id="cd18785">
    <property type="entry name" value="SF2_C"/>
    <property type="match status" value="1"/>
</dbReference>
<reference evidence="3 4" key="1">
    <citation type="journal article" date="2015" name="Microbes Environ.">
        <title>Distribution and evolution of nitrogen fixation genes in the phylum bacteroidetes.</title>
        <authorList>
            <person name="Inoue J."/>
            <person name="Oshima K."/>
            <person name="Suda W."/>
            <person name="Sakamoto M."/>
            <person name="Iino T."/>
            <person name="Noda S."/>
            <person name="Hongoh Y."/>
            <person name="Hattori M."/>
            <person name="Ohkuma M."/>
        </authorList>
    </citation>
    <scope>NUCLEOTIDE SEQUENCE [LARGE SCALE GENOMIC DNA]</scope>
    <source>
        <strain evidence="3 4">JCM 15093</strain>
    </source>
</reference>
<protein>
    <submittedName>
        <fullName evidence="3">Type III restriction-modification system</fullName>
    </submittedName>
</protein>
<evidence type="ECO:0000313" key="3">
    <source>
        <dbReference type="EMBL" id="GAK36459.1"/>
    </source>
</evidence>
<dbReference type="NCBIfam" id="NF012027">
    <property type="entry name" value="PRK15483.1"/>
    <property type="match status" value="1"/>
</dbReference>
<dbReference type="Pfam" id="PF19778">
    <property type="entry name" value="RE_endonuc"/>
    <property type="match status" value="1"/>
</dbReference>
<dbReference type="OrthoDB" id="9804145at2"/>
<dbReference type="InterPro" id="IPR045572">
    <property type="entry name" value="RE_endonuc_C"/>
</dbReference>
<dbReference type="PANTHER" id="PTHR47396">
    <property type="entry name" value="TYPE I RESTRICTION ENZYME ECOKI R PROTEIN"/>
    <property type="match status" value="1"/>
</dbReference>
<dbReference type="Proteomes" id="UP000027601">
    <property type="component" value="Unassembled WGS sequence"/>
</dbReference>
<proteinExistence type="predicted"/>
<evidence type="ECO:0000313" key="4">
    <source>
        <dbReference type="Proteomes" id="UP000027601"/>
    </source>
</evidence>
<sequence length="983" mass="112030">MELILQTGLTHQQKAVDSIADVFKNTTISQPNQYYGNPEIFTDGILFENIKQVQKTNGLHSSLRILSREVKPLHLDIKMETGTGKTYVYTHAIYELHQQYGINKFIVVVPSLPIKAGAEQFLGDGYVQKHFENTCGYGAQIELYTLKAQAKKKGKTFFPSAVRAFVEGSCQTKNRIYVLLTNMQLLTNGNMLSRSDYDFGVHGYYRPFDALAATQPFVIMDEPHRFQRDQKAYERIVEELKPQCIVRFGATFPDIAVGKGKNKTTKKDYLNLLYDLNACESFNQNLIKGVAKEHFEPLSSKDEKIKITSIESKTSAIFNHISVNGRKSYTLQTGDSLSVISEELKGLSITGIGKNFVEFSNGQIKFTGEEFTVDIFSDSYQEQMIRLAIQRHFETERANFDRPCKIKTLALFFIDNIDSYRGDSNGNKWLHSIFEQLLKERIDYELKQTCSTEYRAYLEASKADISACHAGYFAKDNTDSDDNIAAEIDEILHNKKKLLSIVNEDKSLNTRRFLFSKWTLKEGWDNPNVFTIVKLRSSGSDNSKIQEVGRGLRLPVDEFGNRISNEEFMLNYIVDFTEADFANRLVAEINAELPAEQATHISIEEMERVAQLRNIDTNQFMIELMTRGYIDFSRKINVDKINDFYQDYSEFNMPRLASAKVIDKNKKAKNTVKVREARFNELKELWSAINKKYVLFFNSDVEQSIEKDIQILLQNGVFGSQEITTDRQKIYAGKSNIEVVGEAGVTYLISGKRLPYNVFLKRINKATSIPINTLHNAIVQYAKSENGFNQAYINESSAARFISKFNDWKYDNLKGRFNYKKTEYTPASTKLTNADGTVRAEVVQGEIGTNILRGEPSAKYLYDVIAYDSPLECKNITKEIEEVIVYGKIPRRSISIPTIGNDSYSPDFMYVVKKANGEKELNIVIETKQVEGKSSLRGEEGMKISCAKEFFNQLTLDGYKVSFKTQLNNNGIKSIIEEILKGE</sequence>
<dbReference type="RefSeq" id="WP_024996376.1">
    <property type="nucleotide sequence ID" value="NZ_ATZI01000004.1"/>
</dbReference>
<keyword evidence="4" id="KW-1185">Reference proteome</keyword>
<dbReference type="Gene3D" id="3.40.50.300">
    <property type="entry name" value="P-loop containing nucleotide triphosphate hydrolases"/>
    <property type="match status" value="2"/>
</dbReference>